<dbReference type="PANTHER" id="PTHR42680">
    <property type="entry name" value="DCTP DEAMINASE"/>
    <property type="match status" value="1"/>
</dbReference>
<protein>
    <submittedName>
        <fullName evidence="3">dCTP deaminase</fullName>
    </submittedName>
</protein>
<dbReference type="InterPro" id="IPR033704">
    <property type="entry name" value="dUTPase_trimeric"/>
</dbReference>
<keyword evidence="2" id="KW-0546">Nucleotide metabolism</keyword>
<dbReference type="Proteomes" id="UP000075663">
    <property type="component" value="Unassembled WGS sequence"/>
</dbReference>
<dbReference type="PANTHER" id="PTHR42680:SF3">
    <property type="entry name" value="DCTP DEAMINASE"/>
    <property type="match status" value="1"/>
</dbReference>
<comment type="caution">
    <text evidence="3">The sequence shown here is derived from an EMBL/GenBank/DDBJ whole genome shotgun (WGS) entry which is preliminary data.</text>
</comment>
<reference evidence="3 4" key="1">
    <citation type="submission" date="2016-01" db="EMBL/GenBank/DDBJ databases">
        <title>Genome sequencing of Roseivirga seohaensis SW-152.</title>
        <authorList>
            <person name="Selvaratnam C."/>
            <person name="Thevarajoo S."/>
            <person name="Goh K.M."/>
            <person name="Ee R."/>
            <person name="Chan K.-G."/>
            <person name="Chong C.S."/>
        </authorList>
    </citation>
    <scope>NUCLEOTIDE SEQUENCE [LARGE SCALE GENOMIC DNA]</scope>
    <source>
        <strain evidence="3 4">SW-152</strain>
    </source>
</reference>
<dbReference type="GO" id="GO:0008829">
    <property type="term" value="F:dCTP deaminase activity"/>
    <property type="evidence" value="ECO:0007669"/>
    <property type="project" value="InterPro"/>
</dbReference>
<dbReference type="AlphaFoldDB" id="A0A150XZP7"/>
<evidence type="ECO:0000313" key="3">
    <source>
        <dbReference type="EMBL" id="KYG84148.1"/>
    </source>
</evidence>
<dbReference type="InterPro" id="IPR036157">
    <property type="entry name" value="dUTPase-like_sf"/>
</dbReference>
<dbReference type="NCBIfam" id="TIGR02274">
    <property type="entry name" value="dCTP_deam"/>
    <property type="match status" value="1"/>
</dbReference>
<evidence type="ECO:0000256" key="1">
    <source>
        <dbReference type="ARBA" id="ARBA00022801"/>
    </source>
</evidence>
<dbReference type="InterPro" id="IPR011962">
    <property type="entry name" value="dCTP_deaminase"/>
</dbReference>
<dbReference type="SUPFAM" id="SSF51283">
    <property type="entry name" value="dUTPase-like"/>
    <property type="match status" value="1"/>
</dbReference>
<dbReference type="Pfam" id="PF22769">
    <property type="entry name" value="DCD"/>
    <property type="match status" value="1"/>
</dbReference>
<dbReference type="CDD" id="cd07557">
    <property type="entry name" value="trimeric_dUTPase"/>
    <property type="match status" value="1"/>
</dbReference>
<dbReference type="RefSeq" id="WP_062300934.1">
    <property type="nucleotide sequence ID" value="NZ_LRPB01000023.1"/>
</dbReference>
<sequence>MYLQREEILALKGSGDLVISPTLSLEQIGEMTIDLRLGYDFLVSIQGREAFMDGSLNNDETARSFNTFFHKTRRRPGETFLLHPHQAILGVTLEYLRLPKNICLILNMRSSYARLGLSLSTIVQPGYTGCLSIELINSGKNAINLTVGARIFQARLVKMEYESNYFSSERKYMCQVRPEVSAVNSDKDLMILNKYWQSLNNRG</sequence>
<dbReference type="EMBL" id="LRPB01000023">
    <property type="protein sequence ID" value="KYG84148.1"/>
    <property type="molecule type" value="Genomic_DNA"/>
</dbReference>
<keyword evidence="1" id="KW-0378">Hydrolase</keyword>
<evidence type="ECO:0000313" key="4">
    <source>
        <dbReference type="Proteomes" id="UP000075663"/>
    </source>
</evidence>
<gene>
    <name evidence="3" type="ORF">AWW67_03280</name>
</gene>
<dbReference type="Gene3D" id="2.70.40.10">
    <property type="match status" value="1"/>
</dbReference>
<evidence type="ECO:0000256" key="2">
    <source>
        <dbReference type="ARBA" id="ARBA00023080"/>
    </source>
</evidence>
<dbReference type="GO" id="GO:0006229">
    <property type="term" value="P:dUTP biosynthetic process"/>
    <property type="evidence" value="ECO:0007669"/>
    <property type="project" value="InterPro"/>
</dbReference>
<accession>A0A150XZP7</accession>
<name>A0A150XZP7_9BACT</name>
<organism evidence="3 4">
    <name type="scientific">Roseivirga seohaensis</name>
    <dbReference type="NCBI Taxonomy" id="1914963"/>
    <lineage>
        <taxon>Bacteria</taxon>
        <taxon>Pseudomonadati</taxon>
        <taxon>Bacteroidota</taxon>
        <taxon>Cytophagia</taxon>
        <taxon>Cytophagales</taxon>
        <taxon>Roseivirgaceae</taxon>
        <taxon>Roseivirga</taxon>
    </lineage>
</organism>
<proteinExistence type="predicted"/>
<dbReference type="STRING" id="1914963.AWW67_03280"/>